<feature type="transmembrane region" description="Helical" evidence="2">
    <location>
        <begin position="145"/>
        <end position="164"/>
    </location>
</feature>
<feature type="transmembrane region" description="Helical" evidence="2">
    <location>
        <begin position="26"/>
        <end position="51"/>
    </location>
</feature>
<keyword evidence="2" id="KW-0812">Transmembrane</keyword>
<evidence type="ECO:0000313" key="3">
    <source>
        <dbReference type="EMBL" id="RSH89296.1"/>
    </source>
</evidence>
<feature type="transmembrane region" description="Helical" evidence="2">
    <location>
        <begin position="89"/>
        <end position="109"/>
    </location>
</feature>
<gene>
    <name evidence="3" type="ORF">EHS25_002408</name>
</gene>
<evidence type="ECO:0008006" key="5">
    <source>
        <dbReference type="Google" id="ProtNLM"/>
    </source>
</evidence>
<sequence length="372" mass="41662">MDQRYHREQEGESRNTRAPPTTTEKVYMGIALAQAIIEVAIVFTVFGLAVANVPVPVGKAKTVPVYLAIFIMGQLFCVLYIWDALRHRNVVQLFLQLWFQLSILTYAILQIPQSYNALDELDDERCGAFARCEGPGSLFNVLRSLLIVTPIIMGLAGIAFIFLARRIYIQFGWAEFHLVSASPEMRLYSPPNIRPAQDPWMHRQYQTFVSLLKMQLFFSTAFCLAFLVLVAIGTSQTTELVLASVALPLNIVVVILAAFVVRREIKWLMGLVLVLMLVCLAYFIYKLASMFLPATGFLYINTKITMALFSAFAIIMLVVTLVFGFICISNFDKGLAVALQKKTSALPEKVQAQEQRMDLLETPPSDSGPQIA</sequence>
<keyword evidence="2" id="KW-1133">Transmembrane helix</keyword>
<dbReference type="PANTHER" id="PTHR34391:SF1">
    <property type="entry name" value="UPF0658 GOLGI APPARATUS MEMBRANE PROTEIN C1952.10C-RELATED"/>
    <property type="match status" value="1"/>
</dbReference>
<keyword evidence="2" id="KW-0472">Membrane</keyword>
<accession>A0A427YDY0</accession>
<feature type="compositionally biased region" description="Basic and acidic residues" evidence="1">
    <location>
        <begin position="1"/>
        <end position="15"/>
    </location>
</feature>
<protein>
    <recommendedName>
        <fullName evidence="5">TRP C-terminal domain-containing protein</fullName>
    </recommendedName>
</protein>
<dbReference type="PANTHER" id="PTHR34391">
    <property type="entry name" value="UPF0658 GOLGI APPARATUS MEMBRANE PROTEIN C1952.10C-RELATED"/>
    <property type="match status" value="1"/>
</dbReference>
<dbReference type="AlphaFoldDB" id="A0A427YDY0"/>
<feature type="transmembrane region" description="Helical" evidence="2">
    <location>
        <begin position="267"/>
        <end position="285"/>
    </location>
</feature>
<keyword evidence="4" id="KW-1185">Reference proteome</keyword>
<feature type="transmembrane region" description="Helical" evidence="2">
    <location>
        <begin position="240"/>
        <end position="260"/>
    </location>
</feature>
<dbReference type="GO" id="GO:0005794">
    <property type="term" value="C:Golgi apparatus"/>
    <property type="evidence" value="ECO:0007669"/>
    <property type="project" value="TreeGrafter"/>
</dbReference>
<organism evidence="3 4">
    <name type="scientific">Saitozyma podzolica</name>
    <dbReference type="NCBI Taxonomy" id="1890683"/>
    <lineage>
        <taxon>Eukaryota</taxon>
        <taxon>Fungi</taxon>
        <taxon>Dikarya</taxon>
        <taxon>Basidiomycota</taxon>
        <taxon>Agaricomycotina</taxon>
        <taxon>Tremellomycetes</taxon>
        <taxon>Tremellales</taxon>
        <taxon>Trimorphomycetaceae</taxon>
        <taxon>Saitozyma</taxon>
    </lineage>
</organism>
<feature type="transmembrane region" description="Helical" evidence="2">
    <location>
        <begin position="211"/>
        <end position="234"/>
    </location>
</feature>
<dbReference type="EMBL" id="RSCD01000014">
    <property type="protein sequence ID" value="RSH89296.1"/>
    <property type="molecule type" value="Genomic_DNA"/>
</dbReference>
<dbReference type="Proteomes" id="UP000279259">
    <property type="component" value="Unassembled WGS sequence"/>
</dbReference>
<name>A0A427YDY0_9TREE</name>
<dbReference type="OrthoDB" id="2448307at2759"/>
<feature type="transmembrane region" description="Helical" evidence="2">
    <location>
        <begin position="305"/>
        <end position="331"/>
    </location>
</feature>
<feature type="region of interest" description="Disordered" evidence="1">
    <location>
        <begin position="1"/>
        <end position="20"/>
    </location>
</feature>
<proteinExistence type="predicted"/>
<feature type="transmembrane region" description="Helical" evidence="2">
    <location>
        <begin position="63"/>
        <end position="82"/>
    </location>
</feature>
<evidence type="ECO:0000256" key="2">
    <source>
        <dbReference type="SAM" id="Phobius"/>
    </source>
</evidence>
<reference evidence="3 4" key="1">
    <citation type="submission" date="2018-11" db="EMBL/GenBank/DDBJ databases">
        <title>Genome sequence of Saitozyma podzolica DSM 27192.</title>
        <authorList>
            <person name="Aliyu H."/>
            <person name="Gorte O."/>
            <person name="Ochsenreither K."/>
        </authorList>
    </citation>
    <scope>NUCLEOTIDE SEQUENCE [LARGE SCALE GENOMIC DNA]</scope>
    <source>
        <strain evidence="3 4">DSM 27192</strain>
    </source>
</reference>
<dbReference type="InterPro" id="IPR040410">
    <property type="entry name" value="UPF0658_Golgi"/>
</dbReference>
<evidence type="ECO:0000313" key="4">
    <source>
        <dbReference type="Proteomes" id="UP000279259"/>
    </source>
</evidence>
<evidence type="ECO:0000256" key="1">
    <source>
        <dbReference type="SAM" id="MobiDB-lite"/>
    </source>
</evidence>
<comment type="caution">
    <text evidence="3">The sequence shown here is derived from an EMBL/GenBank/DDBJ whole genome shotgun (WGS) entry which is preliminary data.</text>
</comment>